<evidence type="ECO:0000256" key="1">
    <source>
        <dbReference type="ARBA" id="ARBA00022741"/>
    </source>
</evidence>
<proteinExistence type="predicted"/>
<accession>A0A4U5LV30</accession>
<dbReference type="GO" id="GO:0005525">
    <property type="term" value="F:GTP binding"/>
    <property type="evidence" value="ECO:0007669"/>
    <property type="project" value="UniProtKB-KW"/>
</dbReference>
<dbReference type="EMBL" id="AZBU02000012">
    <property type="protein sequence ID" value="TKR59990.1"/>
    <property type="molecule type" value="Genomic_DNA"/>
</dbReference>
<dbReference type="AlphaFoldDB" id="A0A4U5LV30"/>
<organism evidence="3 4">
    <name type="scientific">Steinernema carpocapsae</name>
    <name type="common">Entomopathogenic nematode</name>
    <dbReference type="NCBI Taxonomy" id="34508"/>
    <lineage>
        <taxon>Eukaryota</taxon>
        <taxon>Metazoa</taxon>
        <taxon>Ecdysozoa</taxon>
        <taxon>Nematoda</taxon>
        <taxon>Chromadorea</taxon>
        <taxon>Rhabditida</taxon>
        <taxon>Tylenchina</taxon>
        <taxon>Panagrolaimomorpha</taxon>
        <taxon>Strongyloidoidea</taxon>
        <taxon>Steinernematidae</taxon>
        <taxon>Steinernema</taxon>
    </lineage>
</organism>
<reference evidence="3 4" key="2">
    <citation type="journal article" date="2019" name="G3 (Bethesda)">
        <title>Hybrid Assembly of the Genome of the Entomopathogenic Nematode Steinernema carpocapsae Identifies the X-Chromosome.</title>
        <authorList>
            <person name="Serra L."/>
            <person name="Macchietto M."/>
            <person name="Macias-Munoz A."/>
            <person name="McGill C.J."/>
            <person name="Rodriguez I.M."/>
            <person name="Rodriguez B."/>
            <person name="Murad R."/>
            <person name="Mortazavi A."/>
        </authorList>
    </citation>
    <scope>NUCLEOTIDE SEQUENCE [LARGE SCALE GENOMIC DNA]</scope>
    <source>
        <strain evidence="3 4">ALL</strain>
    </source>
</reference>
<dbReference type="Gene3D" id="2.40.30.10">
    <property type="entry name" value="Translation factors"/>
    <property type="match status" value="1"/>
</dbReference>
<keyword evidence="1" id="KW-0547">Nucleotide-binding</keyword>
<evidence type="ECO:0008006" key="5">
    <source>
        <dbReference type="Google" id="ProtNLM"/>
    </source>
</evidence>
<gene>
    <name evidence="3" type="ORF">L596_029590</name>
</gene>
<evidence type="ECO:0000256" key="2">
    <source>
        <dbReference type="ARBA" id="ARBA00023134"/>
    </source>
</evidence>
<dbReference type="InterPro" id="IPR009001">
    <property type="entry name" value="Transl_elong_EF1A/Init_IF2_C"/>
</dbReference>
<dbReference type="OrthoDB" id="2067at2759"/>
<dbReference type="Proteomes" id="UP000298663">
    <property type="component" value="Unassembled WGS sequence"/>
</dbReference>
<name>A0A4U5LV30_STECR</name>
<reference evidence="3 4" key="1">
    <citation type="journal article" date="2015" name="Genome Biol.">
        <title>Comparative genomics of Steinernema reveals deeply conserved gene regulatory networks.</title>
        <authorList>
            <person name="Dillman A.R."/>
            <person name="Macchietto M."/>
            <person name="Porter C.F."/>
            <person name="Rogers A."/>
            <person name="Williams B."/>
            <person name="Antoshechkin I."/>
            <person name="Lee M.M."/>
            <person name="Goodwin Z."/>
            <person name="Lu X."/>
            <person name="Lewis E.E."/>
            <person name="Goodrich-Blair H."/>
            <person name="Stock S.P."/>
            <person name="Adams B.J."/>
            <person name="Sternberg P.W."/>
            <person name="Mortazavi A."/>
        </authorList>
    </citation>
    <scope>NUCLEOTIDE SEQUENCE [LARGE SCALE GENOMIC DNA]</scope>
    <source>
        <strain evidence="3 4">ALL</strain>
    </source>
</reference>
<protein>
    <recommendedName>
        <fullName evidence="5">Translation elongation factor EFTu/EF1A C-terminal domain-containing protein</fullName>
    </recommendedName>
</protein>
<comment type="caution">
    <text evidence="3">The sequence shown here is derived from an EMBL/GenBank/DDBJ whole genome shotgun (WGS) entry which is preliminary data.</text>
</comment>
<keyword evidence="2" id="KW-0342">GTP-binding</keyword>
<dbReference type="SUPFAM" id="SSF50465">
    <property type="entry name" value="EF-Tu/eEF-1alpha/eIF2-gamma C-terminal domain"/>
    <property type="match status" value="1"/>
</dbReference>
<sequence length="71" mass="8216">MLMPGEHTTAHMAFLKEVPARKNMPFTVREGKDRKTIARGIITEMLEPKAIESFKKLDLEELFKEAKPMQE</sequence>
<evidence type="ECO:0000313" key="3">
    <source>
        <dbReference type="EMBL" id="TKR59990.1"/>
    </source>
</evidence>
<evidence type="ECO:0000313" key="4">
    <source>
        <dbReference type="Proteomes" id="UP000298663"/>
    </source>
</evidence>
<keyword evidence="4" id="KW-1185">Reference proteome</keyword>